<sequence>MWAISGRLREETEIDGRFGGYPNCDLADHIVAVNADIGEIDVGMIDEPDPLAKETALKGLGNGAMWEHQRQLPMRFIMPRA</sequence>
<dbReference type="RefSeq" id="WP_207244843.1">
    <property type="nucleotide sequence ID" value="NZ_CP071455.1"/>
</dbReference>
<comment type="caution">
    <text evidence="1">The sequence shown here is derived from an EMBL/GenBank/DDBJ whole genome shotgun (WGS) entry which is preliminary data.</text>
</comment>
<protein>
    <submittedName>
        <fullName evidence="1">Uncharacterized protein</fullName>
    </submittedName>
</protein>
<dbReference type="EMBL" id="JABDYC010000009">
    <property type="protein sequence ID" value="MBX5025467.1"/>
    <property type="molecule type" value="Genomic_DNA"/>
</dbReference>
<dbReference type="AlphaFoldDB" id="A0A9Q3MEN3"/>
<reference evidence="1" key="1">
    <citation type="submission" date="2020-04" db="EMBL/GenBank/DDBJ databases">
        <title>Global-level population genomics: horizontal gene transfer, symbiosis and evolution in Rhizobia.</title>
        <authorList>
            <person name="Gai Y."/>
        </authorList>
    </citation>
    <scope>NUCLEOTIDE SEQUENCE</scope>
    <source>
        <strain evidence="1">BLR57</strain>
    </source>
</reference>
<accession>A0A9Q3MEN3</accession>
<dbReference type="InterPro" id="IPR037165">
    <property type="entry name" value="AldOxase/xan_DH_Mopterin-bd_sf"/>
</dbReference>
<gene>
    <name evidence="1" type="ORF">HJB63_23325</name>
</gene>
<dbReference type="GeneID" id="66143139"/>
<evidence type="ECO:0000313" key="1">
    <source>
        <dbReference type="EMBL" id="MBX5025467.1"/>
    </source>
</evidence>
<dbReference type="GO" id="GO:0016491">
    <property type="term" value="F:oxidoreductase activity"/>
    <property type="evidence" value="ECO:0007669"/>
    <property type="project" value="InterPro"/>
</dbReference>
<dbReference type="SUPFAM" id="SSF56003">
    <property type="entry name" value="Molybdenum cofactor-binding domain"/>
    <property type="match status" value="1"/>
</dbReference>
<dbReference type="Proteomes" id="UP000749740">
    <property type="component" value="Unassembled WGS sequence"/>
</dbReference>
<name>A0A9Q3MEN3_9HYPH</name>
<organism evidence="1 2">
    <name type="scientific">Rhizobium lentis</name>
    <dbReference type="NCBI Taxonomy" id="1138194"/>
    <lineage>
        <taxon>Bacteria</taxon>
        <taxon>Pseudomonadati</taxon>
        <taxon>Pseudomonadota</taxon>
        <taxon>Alphaproteobacteria</taxon>
        <taxon>Hyphomicrobiales</taxon>
        <taxon>Rhizobiaceae</taxon>
        <taxon>Rhizobium/Agrobacterium group</taxon>
        <taxon>Rhizobium</taxon>
    </lineage>
</organism>
<proteinExistence type="predicted"/>
<evidence type="ECO:0000313" key="2">
    <source>
        <dbReference type="Proteomes" id="UP000749740"/>
    </source>
</evidence>